<name>A0A7Z7IM54_9MYCO</name>
<dbReference type="PROSITE" id="PS52019">
    <property type="entry name" value="PKS_MFAS_DH"/>
    <property type="match status" value="1"/>
</dbReference>
<dbReference type="SUPFAM" id="SSF47336">
    <property type="entry name" value="ACP-like"/>
    <property type="match status" value="2"/>
</dbReference>
<evidence type="ECO:0000256" key="8">
    <source>
        <dbReference type="PROSITE-ProRule" id="PRU01363"/>
    </source>
</evidence>
<keyword evidence="6" id="KW-0808">Transferase</keyword>
<dbReference type="Pfam" id="PF22953">
    <property type="entry name" value="SpnB_Rossmann"/>
    <property type="match status" value="1"/>
</dbReference>
<dbReference type="InterPro" id="IPR045851">
    <property type="entry name" value="AMP-bd_C_sf"/>
</dbReference>
<keyword evidence="3" id="KW-0596">Phosphopantetheine</keyword>
<evidence type="ECO:0000259" key="10">
    <source>
        <dbReference type="PROSITE" id="PS50075"/>
    </source>
</evidence>
<feature type="domain" description="PKS/mFAS DH" evidence="11">
    <location>
        <begin position="1"/>
        <end position="257"/>
    </location>
</feature>
<protein>
    <submittedName>
        <fullName evidence="12">Dimodular nonribosomal peptide synthase</fullName>
    </submittedName>
</protein>
<dbReference type="InterPro" id="IPR049552">
    <property type="entry name" value="PKS_DH_N"/>
</dbReference>
<dbReference type="InterPro" id="IPR020807">
    <property type="entry name" value="PKS_DH"/>
</dbReference>
<dbReference type="GO" id="GO:0016740">
    <property type="term" value="F:transferase activity"/>
    <property type="evidence" value="ECO:0007669"/>
    <property type="project" value="UniProtKB-KW"/>
</dbReference>
<evidence type="ECO:0000256" key="4">
    <source>
        <dbReference type="ARBA" id="ARBA00022553"/>
    </source>
</evidence>
<comment type="caution">
    <text evidence="12">The sequence shown here is derived from an EMBL/GenBank/DDBJ whole genome shotgun (WGS) entry which is preliminary data.</text>
</comment>
<dbReference type="InterPro" id="IPR025110">
    <property type="entry name" value="AMP-bd_C"/>
</dbReference>
<evidence type="ECO:0000256" key="3">
    <source>
        <dbReference type="ARBA" id="ARBA00022450"/>
    </source>
</evidence>
<dbReference type="GO" id="GO:0005737">
    <property type="term" value="C:cytoplasm"/>
    <property type="evidence" value="ECO:0007669"/>
    <property type="project" value="TreeGrafter"/>
</dbReference>
<evidence type="ECO:0000256" key="1">
    <source>
        <dbReference type="ARBA" id="ARBA00001957"/>
    </source>
</evidence>
<dbReference type="InterPro" id="IPR042104">
    <property type="entry name" value="PKS_dehydratase_sf"/>
</dbReference>
<dbReference type="Gene3D" id="3.40.50.12780">
    <property type="entry name" value="N-terminal domain of ligase-like"/>
    <property type="match status" value="1"/>
</dbReference>
<dbReference type="InterPro" id="IPR036736">
    <property type="entry name" value="ACP-like_sf"/>
</dbReference>
<dbReference type="GO" id="GO:0043041">
    <property type="term" value="P:amino acid activation for nonribosomal peptide biosynthetic process"/>
    <property type="evidence" value="ECO:0007669"/>
    <property type="project" value="TreeGrafter"/>
</dbReference>
<dbReference type="Gene3D" id="3.30.559.30">
    <property type="entry name" value="Nonribosomal peptide synthetase, condensation domain"/>
    <property type="match status" value="1"/>
</dbReference>
<dbReference type="SUPFAM" id="SSF52777">
    <property type="entry name" value="CoA-dependent acyltransferases"/>
    <property type="match status" value="2"/>
</dbReference>
<accession>A0A7Z7IM54</accession>
<dbReference type="Gene3D" id="3.10.129.110">
    <property type="entry name" value="Polyketide synthase dehydratase"/>
    <property type="match status" value="1"/>
</dbReference>
<dbReference type="Pfam" id="PF07993">
    <property type="entry name" value="NAD_binding_4"/>
    <property type="match status" value="1"/>
</dbReference>
<evidence type="ECO:0000256" key="5">
    <source>
        <dbReference type="ARBA" id="ARBA00022598"/>
    </source>
</evidence>
<dbReference type="PANTHER" id="PTHR45527">
    <property type="entry name" value="NONRIBOSOMAL PEPTIDE SYNTHETASE"/>
    <property type="match status" value="1"/>
</dbReference>
<dbReference type="Gene3D" id="3.30.300.30">
    <property type="match status" value="1"/>
</dbReference>
<dbReference type="SMART" id="SM00822">
    <property type="entry name" value="PKS_KR"/>
    <property type="match status" value="1"/>
</dbReference>
<evidence type="ECO:0000313" key="12">
    <source>
        <dbReference type="EMBL" id="SOJ56159.1"/>
    </source>
</evidence>
<dbReference type="NCBIfam" id="TIGR01746">
    <property type="entry name" value="Thioester-redct"/>
    <property type="match status" value="1"/>
</dbReference>
<dbReference type="Gene3D" id="3.30.559.10">
    <property type="entry name" value="Chloramphenicol acetyltransferase-like domain"/>
    <property type="match status" value="1"/>
</dbReference>
<dbReference type="PROSITE" id="PS00012">
    <property type="entry name" value="PHOSPHOPANTETHEINE"/>
    <property type="match status" value="2"/>
</dbReference>
<keyword evidence="7" id="KW-0677">Repeat</keyword>
<dbReference type="InterPro" id="IPR055123">
    <property type="entry name" value="SpnB-like_Rossmann"/>
</dbReference>
<dbReference type="InterPro" id="IPR049551">
    <property type="entry name" value="PKS_DH_C"/>
</dbReference>
<sequence>MLTGRLSTTTHDWLAGLEVDGSVVFPATGFIDVVLQAGEYVGFPVIDELVVHAPLVLAAGAATDLQISVHPLDEQGRRAVSVHARTGDQPHSRATWTAHASGTLSNRAPAPSSLPSPSGGAVAAVEQDSFYEQLAQRGVAYSGAFCSLRGMGSDPANPDIIYAEVALPADVNTGGYGIHPTLLDAALHPLAAAAYDTRLPFAFTGIMLHAIGATRLHVQLTSAGADTFTLHATDPAGAPVITIDALTVGPLPDTDSLQPANKASRDGLFELTWPELSADVLPEAGALPEWAVISERPSSVDSWPALAVWDVASAQLSTAHPDPLDQVHVLTRRILAGLQTWLASADAVGAHLVLVTRHAVSIRPDDQAPDLAHAAVWALAHTAQNEHPGRISVIDTDPTSATKHTLARVLTALDDPVLRPTLEPQLAVRDGVVRSPRLTPAQPLAQPRTEPVAFDPDGTVLITGGTGMLGGVFAEHLVTDYGVRHLLLVSRSGMDAAGAAELRQRLTRLGAQVSITASDTSDVEQLAAVLAGIPAEHRLSGVIHAAGVLDDAVVTELTSEQLATVLTTKADAAWHLHRLTADAELDAFVMFSSAAGVLGALGQANYAAANAVLDALAQQRHRNGLPATSLAWGYWQAASAMTAHLDAVDQARFTRNNLTPITVEHGLALFDAALASRQPTLIPTPFNTRALARQARDGALPVILSALTTTRRQASTAPAADTLAKQLASQTPQQQLATLTDLVATTTAAVLAHPDAAALDPDLQFRDLGMDSLSALELRNTLTRHTGLPLPATLAFDHPTPTAAAHHLASLLTATSDAVAPVLGPRVRPQRLPLSFAQRRLWFIEQTVDSIPIYNIPIAVRLTGDLDVEALRDAIGDVIERHESLRTRFISDEGTPYQQILEPGEYEPVFAVIDVGNEQQIASQISNAASHLFDLAVEIPIRTALLQLSKVEHVLVVVIHHIAADGASMIAFFSDLVRAYTDRSEGRKPRWSPLSLQYGDYTLWQQEFLGSRDDPASALGRQLSYWQSELKAAPEEMALPFDRPRPTQPSFAGDVVHFVVDTGLQEQVKQLAQRCEATASMVYQAALAVLLNKLGAGDDLTIGGLMSGRTDTALSELVGFFVNTWVLRVQTTGNPSFTELLAQVRHKALAAYNHQDVPFERVVQRLNPTRSGAHHPLFQVAFVLQNTPLPTMKFPGLWAQSVPTHPHGAKFDLQFEIVAPQQPPGRPPQPLPANIEYATDLFDRDTITAIVSYYLHILTELTGDPGLRLSSIGLPDQAAHAPLDEWGNRTVLNQPPSEATASIPALFAAQVRRTPEALALTFKGNSRSYRELDEVSNRLAHLLVDRGIGPGDVVGLLLERCSEAIVAILAVVKSGAAYLPIDPITPDARIDFIIEDAGPAAVITRPKFASRLSRPGLVIIDIDDPTIEVSYPPEALPAPSADNIAHIIYTSGTTGRPKGVAITHHNIVQLIAVPTSFIPEAGQTTTQCHSYAFDLSVFEVWAALLHGARLLVIGESITRSPNEFHDLLVSEKVDLLVQTPSAVTVLSPEGLESAALVVGGEACPSEVVDRWASGRVMVNQYGPTETTMYVSMSAPLKPGSGTPPIGRPVSGAALFVLDRWLRPVPAGVVGELYVAGTGVACGYWRRPALTASRFVACPFGGTGARMYQTGDLVRWGADGQLHYVGRADEQVKIRGHRIEPAGIATVLTELDGVEQAVVIARQDQPGDKRLVAYFTGTANPADIRPALAKRFPQYMVPAAVVALEALPLTVNDKLDTQALPAPQYGDADSYRAPTNAMESVLANIYAEILGLDRVGIDDSFFDLGGDSILAIQVAARAQAAGVSCRPRDVFTAQSIAGVAQIAGFVNQDSTGADDGVSDYNQTFPTQAPRQIEHPDERPSFASVHGISRGEDSSEVHARDLTLDKFIDATTLAAAPQLPPISAEVKTVLLTGATGFLGRYLALEWLQRMDLVGGTVICLVRAESDEHARRRLDSTFDTDPKLLAHYRELAADHLEVLAGDKSQPYLGLDPQTWQRLADTVDLIVDPAARVHHLLPYSQLFGPNTVGTAELIRLALTTSLKPYLYVSTAAVGEPLDRSAFTEDADIRIISPTRLSNHSYANGYANSKWAGEVLLREANDLCDLPVAVFRCAGITADTTYAGQLNLPDNFTRLMMSVIATGMAPNSFYQLDDNGHRQRAHFDGLPVEFVAEAISTLGAQVADGFATYHVMNPHDDGAGLDRFVDWLIEAGQPIRRIGDYSDWVQQVATSLASLPDEQRERSLLPLMLLMHDHPDPPPPTRGSSAPNDRFRAAVQQAKIGPTGDIPQITAPIIVKYATDLKLLGLL</sequence>
<dbReference type="FunFam" id="3.30.300.30:FF:000010">
    <property type="entry name" value="Enterobactin synthetase component F"/>
    <property type="match status" value="1"/>
</dbReference>
<dbReference type="Pfam" id="PF00501">
    <property type="entry name" value="AMP-binding"/>
    <property type="match status" value="1"/>
</dbReference>
<dbReference type="InterPro" id="IPR006162">
    <property type="entry name" value="Ppantetheine_attach_site"/>
</dbReference>
<dbReference type="EMBL" id="OCTY01000002">
    <property type="protein sequence ID" value="SOJ56159.1"/>
    <property type="molecule type" value="Genomic_DNA"/>
</dbReference>
<evidence type="ECO:0000256" key="6">
    <source>
        <dbReference type="ARBA" id="ARBA00022679"/>
    </source>
</evidence>
<dbReference type="Pfam" id="PF08659">
    <property type="entry name" value="KR"/>
    <property type="match status" value="1"/>
</dbReference>
<feature type="domain" description="Carrier" evidence="10">
    <location>
        <begin position="737"/>
        <end position="812"/>
    </location>
</feature>
<feature type="region of interest" description="C-terminal hotdog fold" evidence="8">
    <location>
        <begin position="121"/>
        <end position="257"/>
    </location>
</feature>
<dbReference type="Pfam" id="PF00550">
    <property type="entry name" value="PP-binding"/>
    <property type="match status" value="2"/>
</dbReference>
<dbReference type="SMART" id="SM00826">
    <property type="entry name" value="PKS_DH"/>
    <property type="match status" value="1"/>
</dbReference>
<dbReference type="PROSITE" id="PS50075">
    <property type="entry name" value="CARRIER"/>
    <property type="match status" value="2"/>
</dbReference>
<keyword evidence="13" id="KW-1185">Reference proteome</keyword>
<dbReference type="InterPro" id="IPR009081">
    <property type="entry name" value="PP-bd_ACP"/>
</dbReference>
<dbReference type="InterPro" id="IPR020845">
    <property type="entry name" value="AMP-binding_CS"/>
</dbReference>
<keyword evidence="4" id="KW-0597">Phosphoprotein</keyword>
<feature type="region of interest" description="Disordered" evidence="9">
    <location>
        <begin position="1889"/>
        <end position="1908"/>
    </location>
</feature>
<dbReference type="Pfam" id="PF13193">
    <property type="entry name" value="AMP-binding_C"/>
    <property type="match status" value="1"/>
</dbReference>
<dbReference type="CDD" id="cd19540">
    <property type="entry name" value="LCL_NRPS-like"/>
    <property type="match status" value="1"/>
</dbReference>
<organism evidence="12 13">
    <name type="scientific">Mycobacterium simulans</name>
    <dbReference type="NCBI Taxonomy" id="627089"/>
    <lineage>
        <taxon>Bacteria</taxon>
        <taxon>Bacillati</taxon>
        <taxon>Actinomycetota</taxon>
        <taxon>Actinomycetes</taxon>
        <taxon>Mycobacteriales</taxon>
        <taxon>Mycobacteriaceae</taxon>
        <taxon>Mycobacterium</taxon>
    </lineage>
</organism>
<dbReference type="InterPro" id="IPR000873">
    <property type="entry name" value="AMP-dep_synth/lig_dom"/>
</dbReference>
<keyword evidence="5" id="KW-0436">Ligase</keyword>
<dbReference type="GO" id="GO:0031177">
    <property type="term" value="F:phosphopantetheine binding"/>
    <property type="evidence" value="ECO:0007669"/>
    <property type="project" value="InterPro"/>
</dbReference>
<dbReference type="SMART" id="SM00823">
    <property type="entry name" value="PKS_PP"/>
    <property type="match status" value="2"/>
</dbReference>
<dbReference type="InterPro" id="IPR036291">
    <property type="entry name" value="NAD(P)-bd_dom_sf"/>
</dbReference>
<dbReference type="UniPathway" id="UPA00011"/>
<dbReference type="FunFam" id="2.30.38.10:FF:000001">
    <property type="entry name" value="Non-ribosomal peptide synthetase PvdI"/>
    <property type="match status" value="1"/>
</dbReference>
<dbReference type="InterPro" id="IPR020806">
    <property type="entry name" value="PKS_PP-bd"/>
</dbReference>
<dbReference type="InterPro" id="IPR001242">
    <property type="entry name" value="Condensation_dom"/>
</dbReference>
<dbReference type="SUPFAM" id="SSF56801">
    <property type="entry name" value="Acetyl-CoA synthetase-like"/>
    <property type="match status" value="1"/>
</dbReference>
<evidence type="ECO:0000259" key="11">
    <source>
        <dbReference type="PROSITE" id="PS52019"/>
    </source>
</evidence>
<feature type="domain" description="Carrier" evidence="10">
    <location>
        <begin position="1792"/>
        <end position="1869"/>
    </location>
</feature>
<dbReference type="PROSITE" id="PS00455">
    <property type="entry name" value="AMP_BINDING"/>
    <property type="match status" value="1"/>
</dbReference>
<dbReference type="InterPro" id="IPR013120">
    <property type="entry name" value="FAR_NAD-bd"/>
</dbReference>
<dbReference type="InterPro" id="IPR042099">
    <property type="entry name" value="ANL_N_sf"/>
</dbReference>
<reference evidence="12 13" key="1">
    <citation type="submission" date="2017-10" db="EMBL/GenBank/DDBJ databases">
        <authorList>
            <consortium name="Urmite Genomes"/>
        </authorList>
    </citation>
    <scope>NUCLEOTIDE SEQUENCE [LARGE SCALE GENOMIC DNA]</scope>
    <source>
        <strain evidence="12 13">FB-527</strain>
    </source>
</reference>
<gene>
    <name evidence="12" type="primary">dhbF_9</name>
    <name evidence="12" type="ORF">MSIMFB_03633</name>
</gene>
<dbReference type="InterPro" id="IPR010080">
    <property type="entry name" value="Thioester_reductase-like_dom"/>
</dbReference>
<dbReference type="Gene3D" id="3.40.50.720">
    <property type="entry name" value="NAD(P)-binding Rossmann-like Domain"/>
    <property type="match status" value="2"/>
</dbReference>
<dbReference type="InterPro" id="IPR013968">
    <property type="entry name" value="PKS_KR"/>
</dbReference>
<dbReference type="Pfam" id="PF21089">
    <property type="entry name" value="PKS_DH_N"/>
    <property type="match status" value="1"/>
</dbReference>
<comment type="similarity">
    <text evidence="2">Belongs to the ATP-dependent AMP-binding enzyme family.</text>
</comment>
<comment type="caution">
    <text evidence="8">Lacks conserved residue(s) required for the propagation of feature annotation.</text>
</comment>
<feature type="region of interest" description="N-terminal hotdog fold" evidence="8">
    <location>
        <begin position="1"/>
        <end position="111"/>
    </location>
</feature>
<dbReference type="InterPro" id="IPR010071">
    <property type="entry name" value="AA_adenyl_dom"/>
</dbReference>
<dbReference type="SMART" id="SM01294">
    <property type="entry name" value="PKS_PP_betabranch"/>
    <property type="match status" value="1"/>
</dbReference>
<dbReference type="Gene3D" id="1.10.1200.10">
    <property type="entry name" value="ACP-like"/>
    <property type="match status" value="2"/>
</dbReference>
<proteinExistence type="inferred from homology"/>
<dbReference type="GO" id="GO:0016874">
    <property type="term" value="F:ligase activity"/>
    <property type="evidence" value="ECO:0007669"/>
    <property type="project" value="UniProtKB-KW"/>
</dbReference>
<dbReference type="Pfam" id="PF14765">
    <property type="entry name" value="PS-DH"/>
    <property type="match status" value="1"/>
</dbReference>
<evidence type="ECO:0000256" key="2">
    <source>
        <dbReference type="ARBA" id="ARBA00006432"/>
    </source>
</evidence>
<evidence type="ECO:0000256" key="7">
    <source>
        <dbReference type="ARBA" id="ARBA00022737"/>
    </source>
</evidence>
<evidence type="ECO:0000256" key="9">
    <source>
        <dbReference type="SAM" id="MobiDB-lite"/>
    </source>
</evidence>
<dbReference type="NCBIfam" id="TIGR01733">
    <property type="entry name" value="AA-adenyl-dom"/>
    <property type="match status" value="1"/>
</dbReference>
<dbReference type="SUPFAM" id="SSF51735">
    <property type="entry name" value="NAD(P)-binding Rossmann-fold domains"/>
    <property type="match status" value="3"/>
</dbReference>
<comment type="cofactor">
    <cofactor evidence="1">
        <name>pantetheine 4'-phosphate</name>
        <dbReference type="ChEBI" id="CHEBI:47942"/>
    </cofactor>
</comment>
<dbReference type="Pfam" id="PF00668">
    <property type="entry name" value="Condensation"/>
    <property type="match status" value="1"/>
</dbReference>
<dbReference type="InterPro" id="IPR049900">
    <property type="entry name" value="PKS_mFAS_DH"/>
</dbReference>
<dbReference type="InterPro" id="IPR057326">
    <property type="entry name" value="KR_dom"/>
</dbReference>
<dbReference type="FunFam" id="1.10.1200.10:FF:000005">
    <property type="entry name" value="Nonribosomal peptide synthetase 1"/>
    <property type="match status" value="1"/>
</dbReference>
<dbReference type="CDD" id="cd05235">
    <property type="entry name" value="SDR_e1"/>
    <property type="match status" value="1"/>
</dbReference>
<dbReference type="GO" id="GO:0044550">
    <property type="term" value="P:secondary metabolite biosynthetic process"/>
    <property type="evidence" value="ECO:0007669"/>
    <property type="project" value="UniProtKB-ARBA"/>
</dbReference>
<dbReference type="Proteomes" id="UP000554965">
    <property type="component" value="Unassembled WGS sequence"/>
</dbReference>
<dbReference type="FunFam" id="3.40.50.12780:FF:000012">
    <property type="entry name" value="Non-ribosomal peptide synthetase"/>
    <property type="match status" value="1"/>
</dbReference>
<dbReference type="FunFam" id="3.40.50.980:FF:000001">
    <property type="entry name" value="Non-ribosomal peptide synthetase"/>
    <property type="match status" value="1"/>
</dbReference>
<dbReference type="InterPro" id="IPR023213">
    <property type="entry name" value="CAT-like_dom_sf"/>
</dbReference>
<evidence type="ECO:0000313" key="13">
    <source>
        <dbReference type="Proteomes" id="UP000554965"/>
    </source>
</evidence>
<dbReference type="CDD" id="cd08956">
    <property type="entry name" value="KR_3_FAS_SDR_x"/>
    <property type="match status" value="1"/>
</dbReference>
<dbReference type="PANTHER" id="PTHR45527:SF1">
    <property type="entry name" value="FATTY ACID SYNTHASE"/>
    <property type="match status" value="1"/>
</dbReference>
<dbReference type="GO" id="GO:0008610">
    <property type="term" value="P:lipid biosynthetic process"/>
    <property type="evidence" value="ECO:0007669"/>
    <property type="project" value="UniProtKB-ARBA"/>
</dbReference>